<dbReference type="EMBL" id="JALIDZ010000005">
    <property type="protein sequence ID" value="MCT8972591.1"/>
    <property type="molecule type" value="Genomic_DNA"/>
</dbReference>
<evidence type="ECO:0000256" key="5">
    <source>
        <dbReference type="ARBA" id="ARBA00022692"/>
    </source>
</evidence>
<organism evidence="9 10">
    <name type="scientific">Microbaculum marinisediminis</name>
    <dbReference type="NCBI Taxonomy" id="2931392"/>
    <lineage>
        <taxon>Bacteria</taxon>
        <taxon>Pseudomonadati</taxon>
        <taxon>Pseudomonadota</taxon>
        <taxon>Alphaproteobacteria</taxon>
        <taxon>Hyphomicrobiales</taxon>
        <taxon>Tepidamorphaceae</taxon>
        <taxon>Microbaculum</taxon>
    </lineage>
</organism>
<accession>A0AAW5QX11</accession>
<evidence type="ECO:0000256" key="6">
    <source>
        <dbReference type="ARBA" id="ARBA00022989"/>
    </source>
</evidence>
<reference evidence="9 10" key="1">
    <citation type="submission" date="2022-04" db="EMBL/GenBank/DDBJ databases">
        <authorList>
            <person name="Ye Y.-Q."/>
            <person name="Du Z.-J."/>
        </authorList>
    </citation>
    <scope>NUCLEOTIDE SEQUENCE [LARGE SCALE GENOMIC DNA]</scope>
    <source>
        <strain evidence="9 10">A6E488</strain>
    </source>
</reference>
<comment type="similarity">
    <text evidence="2">Belongs to the AzlC family.</text>
</comment>
<keyword evidence="3" id="KW-0813">Transport</keyword>
<keyword evidence="5 8" id="KW-0812">Transmembrane</keyword>
<dbReference type="GO" id="GO:1903785">
    <property type="term" value="P:L-valine transmembrane transport"/>
    <property type="evidence" value="ECO:0007669"/>
    <property type="project" value="TreeGrafter"/>
</dbReference>
<feature type="transmembrane region" description="Helical" evidence="8">
    <location>
        <begin position="90"/>
        <end position="110"/>
    </location>
</feature>
<name>A0AAW5QX11_9HYPH</name>
<dbReference type="PANTHER" id="PTHR34979:SF1">
    <property type="entry name" value="INNER MEMBRANE PROTEIN YGAZ"/>
    <property type="match status" value="1"/>
</dbReference>
<feature type="transmembrane region" description="Helical" evidence="8">
    <location>
        <begin position="155"/>
        <end position="173"/>
    </location>
</feature>
<keyword evidence="7 8" id="KW-0472">Membrane</keyword>
<evidence type="ECO:0000256" key="7">
    <source>
        <dbReference type="ARBA" id="ARBA00023136"/>
    </source>
</evidence>
<keyword evidence="4" id="KW-1003">Cell membrane</keyword>
<comment type="caution">
    <text evidence="9">The sequence shown here is derived from an EMBL/GenBank/DDBJ whole genome shotgun (WGS) entry which is preliminary data.</text>
</comment>
<dbReference type="Proteomes" id="UP001320898">
    <property type="component" value="Unassembled WGS sequence"/>
</dbReference>
<evidence type="ECO:0000256" key="2">
    <source>
        <dbReference type="ARBA" id="ARBA00010735"/>
    </source>
</evidence>
<dbReference type="Pfam" id="PF03591">
    <property type="entry name" value="AzlC"/>
    <property type="match status" value="1"/>
</dbReference>
<evidence type="ECO:0000313" key="9">
    <source>
        <dbReference type="EMBL" id="MCT8972591.1"/>
    </source>
</evidence>
<comment type="subcellular location">
    <subcellularLocation>
        <location evidence="1">Cell membrane</location>
        <topology evidence="1">Multi-pass membrane protein</topology>
    </subcellularLocation>
</comment>
<evidence type="ECO:0000256" key="4">
    <source>
        <dbReference type="ARBA" id="ARBA00022475"/>
    </source>
</evidence>
<keyword evidence="6 8" id="KW-1133">Transmembrane helix</keyword>
<dbReference type="InterPro" id="IPR011606">
    <property type="entry name" value="Brnchd-chn_aa_trnsp_permease"/>
</dbReference>
<proteinExistence type="inferred from homology"/>
<feature type="transmembrane region" description="Helical" evidence="8">
    <location>
        <begin position="180"/>
        <end position="196"/>
    </location>
</feature>
<dbReference type="AlphaFoldDB" id="A0AAW5QX11"/>
<keyword evidence="10" id="KW-1185">Reference proteome</keyword>
<evidence type="ECO:0000313" key="10">
    <source>
        <dbReference type="Proteomes" id="UP001320898"/>
    </source>
</evidence>
<evidence type="ECO:0000256" key="3">
    <source>
        <dbReference type="ARBA" id="ARBA00022448"/>
    </source>
</evidence>
<dbReference type="GO" id="GO:0005886">
    <property type="term" value="C:plasma membrane"/>
    <property type="evidence" value="ECO:0007669"/>
    <property type="project" value="UniProtKB-SubCell"/>
</dbReference>
<sequence>MRDGAIDVLPAAVAVVPFALLLGALAAQKGISVPEMVLMSATVFAGSAQFVAVDIWREPVPWLLLTVTALMINLRHLLMGASLAGKIGHFGTGTSLIALFTMVDETWALAERRAARTKLSATYFLTMGLILYVNWIGWTGLGAALGGLIGDPSRYGADFAFPAIFLTLLVGLWQGPRTGVAIAASAIVAALVYLSFEGPWFIAAGGIAGALAGAVIGPADEAVTETVE</sequence>
<evidence type="ECO:0000256" key="8">
    <source>
        <dbReference type="SAM" id="Phobius"/>
    </source>
</evidence>
<dbReference type="PANTHER" id="PTHR34979">
    <property type="entry name" value="INNER MEMBRANE PROTEIN YGAZ"/>
    <property type="match status" value="1"/>
</dbReference>
<feature type="transmembrane region" description="Helical" evidence="8">
    <location>
        <begin position="36"/>
        <end position="56"/>
    </location>
</feature>
<dbReference type="RefSeq" id="WP_261616173.1">
    <property type="nucleotide sequence ID" value="NZ_JALIDZ010000005.1"/>
</dbReference>
<feature type="transmembrane region" description="Helical" evidence="8">
    <location>
        <begin position="63"/>
        <end position="84"/>
    </location>
</feature>
<evidence type="ECO:0000256" key="1">
    <source>
        <dbReference type="ARBA" id="ARBA00004651"/>
    </source>
</evidence>
<protein>
    <submittedName>
        <fullName evidence="9">AzlC family ABC transporter permease</fullName>
    </submittedName>
</protein>
<gene>
    <name evidence="9" type="ORF">MUB46_12050</name>
</gene>
<feature type="transmembrane region" description="Helical" evidence="8">
    <location>
        <begin position="122"/>
        <end position="149"/>
    </location>
</feature>